<dbReference type="Proteomes" id="UP000248014">
    <property type="component" value="Unassembled WGS sequence"/>
</dbReference>
<feature type="compositionally biased region" description="Low complexity" evidence="1">
    <location>
        <begin position="52"/>
        <end position="62"/>
    </location>
</feature>
<keyword evidence="2" id="KW-1133">Transmembrane helix</keyword>
<dbReference type="EMBL" id="QJJM01000001">
    <property type="protein sequence ID" value="PXW79275.1"/>
    <property type="molecule type" value="Genomic_DNA"/>
</dbReference>
<evidence type="ECO:0000256" key="2">
    <source>
        <dbReference type="SAM" id="Phobius"/>
    </source>
</evidence>
<dbReference type="AlphaFoldDB" id="A0A2V3VGW8"/>
<keyword evidence="2" id="KW-0472">Membrane</keyword>
<evidence type="ECO:0000256" key="1">
    <source>
        <dbReference type="SAM" id="MobiDB-lite"/>
    </source>
</evidence>
<dbReference type="RefSeq" id="WP_244181483.1">
    <property type="nucleotide sequence ID" value="NZ_QJJM01000001.1"/>
</dbReference>
<organism evidence="3 4">
    <name type="scientific">Blastomonas natatoria</name>
    <dbReference type="NCBI Taxonomy" id="34015"/>
    <lineage>
        <taxon>Bacteria</taxon>
        <taxon>Pseudomonadati</taxon>
        <taxon>Pseudomonadota</taxon>
        <taxon>Alphaproteobacteria</taxon>
        <taxon>Sphingomonadales</taxon>
        <taxon>Sphingomonadaceae</taxon>
        <taxon>Blastomonas</taxon>
    </lineage>
</organism>
<proteinExistence type="predicted"/>
<protein>
    <recommendedName>
        <fullName evidence="5">Isopropylmalate isomerase</fullName>
    </recommendedName>
</protein>
<name>A0A2V3VGW8_9SPHN</name>
<accession>A0A2V3VGW8</accession>
<gene>
    <name evidence="3" type="ORF">C7451_101340</name>
</gene>
<evidence type="ECO:0000313" key="3">
    <source>
        <dbReference type="EMBL" id="PXW79275.1"/>
    </source>
</evidence>
<feature type="region of interest" description="Disordered" evidence="1">
    <location>
        <begin position="35"/>
        <end position="62"/>
    </location>
</feature>
<keyword evidence="4" id="KW-1185">Reference proteome</keyword>
<reference evidence="3 4" key="1">
    <citation type="submission" date="2018-05" db="EMBL/GenBank/DDBJ databases">
        <title>Genomic Encyclopedia of Type Strains, Phase IV (KMG-IV): sequencing the most valuable type-strain genomes for metagenomic binning, comparative biology and taxonomic classification.</title>
        <authorList>
            <person name="Goeker M."/>
        </authorList>
    </citation>
    <scope>NUCLEOTIDE SEQUENCE [LARGE SCALE GENOMIC DNA]</scope>
    <source>
        <strain evidence="3 4">DSM 3183</strain>
    </source>
</reference>
<comment type="caution">
    <text evidence="3">The sequence shown here is derived from an EMBL/GenBank/DDBJ whole genome shotgun (WGS) entry which is preliminary data.</text>
</comment>
<feature type="transmembrane region" description="Helical" evidence="2">
    <location>
        <begin position="12"/>
        <end position="31"/>
    </location>
</feature>
<evidence type="ECO:0000313" key="4">
    <source>
        <dbReference type="Proteomes" id="UP000248014"/>
    </source>
</evidence>
<sequence length="62" mass="6199">MSNDKKNGWSNSAMAGAAVGSAALAAALLYVGKQFGKPKPGAKDTKPEEPGAEATEGPHATD</sequence>
<keyword evidence="2" id="KW-0812">Transmembrane</keyword>
<evidence type="ECO:0008006" key="5">
    <source>
        <dbReference type="Google" id="ProtNLM"/>
    </source>
</evidence>